<comment type="caution">
    <text evidence="1">The sequence shown here is derived from an EMBL/GenBank/DDBJ whole genome shotgun (WGS) entry which is preliminary data.</text>
</comment>
<gene>
    <name evidence="1" type="ORF">Vau01_037290</name>
</gene>
<reference evidence="1" key="1">
    <citation type="submission" date="2021-01" db="EMBL/GenBank/DDBJ databases">
        <title>Whole genome shotgun sequence of Virgisporangium aurantiacum NBRC 16421.</title>
        <authorList>
            <person name="Komaki H."/>
            <person name="Tamura T."/>
        </authorList>
    </citation>
    <scope>NUCLEOTIDE SEQUENCE</scope>
    <source>
        <strain evidence="1">NBRC 16421</strain>
    </source>
</reference>
<name>A0A8J3Z7A8_9ACTN</name>
<sequence length="48" mass="4870">MCEYDDHAAIAATAPAETLRAALVPPAIAAPSPTELAYALGPVSPDYS</sequence>
<organism evidence="1 2">
    <name type="scientific">Virgisporangium aurantiacum</name>
    <dbReference type="NCBI Taxonomy" id="175570"/>
    <lineage>
        <taxon>Bacteria</taxon>
        <taxon>Bacillati</taxon>
        <taxon>Actinomycetota</taxon>
        <taxon>Actinomycetes</taxon>
        <taxon>Micromonosporales</taxon>
        <taxon>Micromonosporaceae</taxon>
        <taxon>Virgisporangium</taxon>
    </lineage>
</organism>
<accession>A0A8J3Z7A8</accession>
<dbReference type="AlphaFoldDB" id="A0A8J3Z7A8"/>
<proteinExistence type="predicted"/>
<protein>
    <submittedName>
        <fullName evidence="1">Uncharacterized protein</fullName>
    </submittedName>
</protein>
<keyword evidence="2" id="KW-1185">Reference proteome</keyword>
<evidence type="ECO:0000313" key="2">
    <source>
        <dbReference type="Proteomes" id="UP000612585"/>
    </source>
</evidence>
<dbReference type="EMBL" id="BOPG01000024">
    <property type="protein sequence ID" value="GIJ56213.1"/>
    <property type="molecule type" value="Genomic_DNA"/>
</dbReference>
<evidence type="ECO:0000313" key="1">
    <source>
        <dbReference type="EMBL" id="GIJ56213.1"/>
    </source>
</evidence>
<dbReference type="Proteomes" id="UP000612585">
    <property type="component" value="Unassembled WGS sequence"/>
</dbReference>